<protein>
    <submittedName>
        <fullName evidence="1">Uncharacterized protein</fullName>
    </submittedName>
</protein>
<dbReference type="AlphaFoldDB" id="A0A7W7Z4Z6"/>
<evidence type="ECO:0000313" key="2">
    <source>
        <dbReference type="Proteomes" id="UP000542353"/>
    </source>
</evidence>
<name>A0A7W7Z4Z6_9BRAD</name>
<reference evidence="1 2" key="1">
    <citation type="submission" date="2020-08" db="EMBL/GenBank/DDBJ databases">
        <title>Genomic Encyclopedia of Type Strains, Phase IV (KMG-IV): sequencing the most valuable type-strain genomes for metagenomic binning, comparative biology and taxonomic classification.</title>
        <authorList>
            <person name="Goeker M."/>
        </authorList>
    </citation>
    <scope>NUCLEOTIDE SEQUENCE [LARGE SCALE GENOMIC DNA]</scope>
    <source>
        <strain evidence="1 2">DSM 12706</strain>
    </source>
</reference>
<proteinExistence type="predicted"/>
<organism evidence="1 2">
    <name type="scientific">Rhodopseudomonas rhenobacensis</name>
    <dbReference type="NCBI Taxonomy" id="87461"/>
    <lineage>
        <taxon>Bacteria</taxon>
        <taxon>Pseudomonadati</taxon>
        <taxon>Pseudomonadota</taxon>
        <taxon>Alphaproteobacteria</taxon>
        <taxon>Hyphomicrobiales</taxon>
        <taxon>Nitrobacteraceae</taxon>
        <taxon>Rhodopseudomonas</taxon>
    </lineage>
</organism>
<dbReference type="RefSeq" id="WP_246432955.1">
    <property type="nucleotide sequence ID" value="NZ_JACHIH010000017.1"/>
</dbReference>
<sequence>MDSERFSAHRPNLLGHRFGAIEMEIIDHDATSVGGRKMQAGLSPDALTAACDERDPPLEIENVRHIAFRLRCCIPGTIRPGRRGFLRAGGDVLTTLPRRPERFAMRFVIAVLTLKY</sequence>
<keyword evidence="2" id="KW-1185">Reference proteome</keyword>
<dbReference type="EMBL" id="JACHIH010000017">
    <property type="protein sequence ID" value="MBB5048074.1"/>
    <property type="molecule type" value="Genomic_DNA"/>
</dbReference>
<dbReference type="Proteomes" id="UP000542353">
    <property type="component" value="Unassembled WGS sequence"/>
</dbReference>
<gene>
    <name evidence="1" type="ORF">HNR60_002835</name>
</gene>
<comment type="caution">
    <text evidence="1">The sequence shown here is derived from an EMBL/GenBank/DDBJ whole genome shotgun (WGS) entry which is preliminary data.</text>
</comment>
<accession>A0A7W7Z4Z6</accession>
<evidence type="ECO:0000313" key="1">
    <source>
        <dbReference type="EMBL" id="MBB5048074.1"/>
    </source>
</evidence>